<keyword evidence="4" id="KW-1133">Transmembrane helix</keyword>
<name>A0A844XSU0_9SPHN</name>
<keyword evidence="4" id="KW-0472">Membrane</keyword>
<comment type="pathway">
    <text evidence="1">Lipid metabolism.</text>
</comment>
<evidence type="ECO:0000256" key="3">
    <source>
        <dbReference type="ARBA" id="ARBA00023315"/>
    </source>
</evidence>
<feature type="transmembrane region" description="Helical" evidence="4">
    <location>
        <begin position="12"/>
        <end position="32"/>
    </location>
</feature>
<sequence length="226" mass="25223">MMLLRNLLFYPAFYLGSILITSASLISAPFSVPAFRRRVRNWAQWQRWCLRHIVGIKLVIEGKPHDEPVLYAIKHESFFEAIDAPALLDCPSVFAKRELFSIPGWGRAALAYGLIPVAREQGAKALMNMIRSARRMIADGRPLVIFPEGTRIPHGESRPLQAGFAGLYKMLALPVVPVAVNSGPLYQRGLKTPGTITYKFGEPIPPGLPREEIEARVIREINALNP</sequence>
<gene>
    <name evidence="6" type="ORF">GRI69_12100</name>
</gene>
<keyword evidence="7" id="KW-1185">Reference proteome</keyword>
<keyword evidence="2 6" id="KW-0808">Transferase</keyword>
<protein>
    <submittedName>
        <fullName evidence="6">1-acyl-sn-glycerol-3-phosphate acyltransferase</fullName>
    </submittedName>
</protein>
<dbReference type="PANTHER" id="PTHR10434:SF11">
    <property type="entry name" value="1-ACYL-SN-GLYCEROL-3-PHOSPHATE ACYLTRANSFERASE"/>
    <property type="match status" value="1"/>
</dbReference>
<dbReference type="SUPFAM" id="SSF69593">
    <property type="entry name" value="Glycerol-3-phosphate (1)-acyltransferase"/>
    <property type="match status" value="1"/>
</dbReference>
<evidence type="ECO:0000313" key="7">
    <source>
        <dbReference type="Proteomes" id="UP000448199"/>
    </source>
</evidence>
<evidence type="ECO:0000256" key="1">
    <source>
        <dbReference type="ARBA" id="ARBA00005189"/>
    </source>
</evidence>
<dbReference type="GO" id="GO:0006654">
    <property type="term" value="P:phosphatidic acid biosynthetic process"/>
    <property type="evidence" value="ECO:0007669"/>
    <property type="project" value="TreeGrafter"/>
</dbReference>
<keyword evidence="3 6" id="KW-0012">Acyltransferase</keyword>
<dbReference type="PANTHER" id="PTHR10434">
    <property type="entry name" value="1-ACYL-SN-GLYCEROL-3-PHOSPHATE ACYLTRANSFERASE"/>
    <property type="match status" value="1"/>
</dbReference>
<dbReference type="EMBL" id="WTYC01000006">
    <property type="protein sequence ID" value="MXO49001.1"/>
    <property type="molecule type" value="Genomic_DNA"/>
</dbReference>
<dbReference type="Proteomes" id="UP000448199">
    <property type="component" value="Unassembled WGS sequence"/>
</dbReference>
<organism evidence="6 7">
    <name type="scientific">Qipengyuania vulgaris</name>
    <dbReference type="NCBI Taxonomy" id="291985"/>
    <lineage>
        <taxon>Bacteria</taxon>
        <taxon>Pseudomonadati</taxon>
        <taxon>Pseudomonadota</taxon>
        <taxon>Alphaproteobacteria</taxon>
        <taxon>Sphingomonadales</taxon>
        <taxon>Erythrobacteraceae</taxon>
        <taxon>Qipengyuania</taxon>
    </lineage>
</organism>
<feature type="domain" description="Phospholipid/glycerol acyltransferase" evidence="5">
    <location>
        <begin position="69"/>
        <end position="183"/>
    </location>
</feature>
<evidence type="ECO:0000256" key="2">
    <source>
        <dbReference type="ARBA" id="ARBA00022679"/>
    </source>
</evidence>
<evidence type="ECO:0000259" key="5">
    <source>
        <dbReference type="SMART" id="SM00563"/>
    </source>
</evidence>
<dbReference type="AlphaFoldDB" id="A0A844XSU0"/>
<dbReference type="GO" id="GO:0003841">
    <property type="term" value="F:1-acylglycerol-3-phosphate O-acyltransferase activity"/>
    <property type="evidence" value="ECO:0007669"/>
    <property type="project" value="TreeGrafter"/>
</dbReference>
<dbReference type="CDD" id="cd07989">
    <property type="entry name" value="LPLAT_AGPAT-like"/>
    <property type="match status" value="1"/>
</dbReference>
<reference evidence="6 7" key="1">
    <citation type="submission" date="2019-12" db="EMBL/GenBank/DDBJ databases">
        <title>Genomic-based taxomic classification of the family Erythrobacteraceae.</title>
        <authorList>
            <person name="Xu L."/>
        </authorList>
    </citation>
    <scope>NUCLEOTIDE SEQUENCE [LARGE SCALE GENOMIC DNA]</scope>
    <source>
        <strain evidence="6 7">DSM 17792</strain>
    </source>
</reference>
<evidence type="ECO:0000313" key="6">
    <source>
        <dbReference type="EMBL" id="MXO49001.1"/>
    </source>
</evidence>
<dbReference type="Pfam" id="PF01553">
    <property type="entry name" value="Acyltransferase"/>
    <property type="match status" value="1"/>
</dbReference>
<evidence type="ECO:0000256" key="4">
    <source>
        <dbReference type="SAM" id="Phobius"/>
    </source>
</evidence>
<keyword evidence="4" id="KW-0812">Transmembrane</keyword>
<proteinExistence type="predicted"/>
<accession>A0A844XSU0</accession>
<dbReference type="OrthoDB" id="5290997at2"/>
<comment type="caution">
    <text evidence="6">The sequence shown here is derived from an EMBL/GenBank/DDBJ whole genome shotgun (WGS) entry which is preliminary data.</text>
</comment>
<dbReference type="SMART" id="SM00563">
    <property type="entry name" value="PlsC"/>
    <property type="match status" value="1"/>
</dbReference>
<dbReference type="InterPro" id="IPR002123">
    <property type="entry name" value="Plipid/glycerol_acylTrfase"/>
</dbReference>